<evidence type="ECO:0000313" key="2">
    <source>
        <dbReference type="EMBL" id="SVA01875.1"/>
    </source>
</evidence>
<dbReference type="EMBL" id="UINC01002948">
    <property type="protein sequence ID" value="SVA01875.1"/>
    <property type="molecule type" value="Genomic_DNA"/>
</dbReference>
<sequence>MPVFDDMELSSSDVELIAEINDALVRFVKSEETHLQLEPMNSFRRRMVHKIGTKYKLTSESTGEGINRSVSLRKTEQTEIPENIIQNNVIDRGIEIFYAKPGTEIVLRKDGSFGIALNEREPRILDRRPVEDGEFRIRQNKIVCRHDSNW</sequence>
<dbReference type="SMART" id="SM00393">
    <property type="entry name" value="R3H"/>
    <property type="match status" value="1"/>
</dbReference>
<dbReference type="Gene3D" id="3.30.1370.50">
    <property type="entry name" value="R3H-like domain"/>
    <property type="match status" value="1"/>
</dbReference>
<proteinExistence type="predicted"/>
<dbReference type="InterPro" id="IPR036867">
    <property type="entry name" value="R3H_dom_sf"/>
</dbReference>
<gene>
    <name evidence="2" type="ORF">METZ01_LOCUS54729</name>
</gene>
<dbReference type="Pfam" id="PF01424">
    <property type="entry name" value="R3H"/>
    <property type="match status" value="1"/>
</dbReference>
<dbReference type="CDD" id="cd02325">
    <property type="entry name" value="R3H"/>
    <property type="match status" value="1"/>
</dbReference>
<feature type="domain" description="R3H" evidence="1">
    <location>
        <begin position="14"/>
        <end position="76"/>
    </location>
</feature>
<name>A0A381SCS6_9ZZZZ</name>
<dbReference type="InterPro" id="IPR001374">
    <property type="entry name" value="R3H_dom"/>
</dbReference>
<protein>
    <recommendedName>
        <fullName evidence="1">R3H domain-containing protein</fullName>
    </recommendedName>
</protein>
<dbReference type="AlphaFoldDB" id="A0A381SCS6"/>
<reference evidence="2" key="1">
    <citation type="submission" date="2018-05" db="EMBL/GenBank/DDBJ databases">
        <authorList>
            <person name="Lanie J.A."/>
            <person name="Ng W.-L."/>
            <person name="Kazmierczak K.M."/>
            <person name="Andrzejewski T.M."/>
            <person name="Davidsen T.M."/>
            <person name="Wayne K.J."/>
            <person name="Tettelin H."/>
            <person name="Glass J.I."/>
            <person name="Rusch D."/>
            <person name="Podicherti R."/>
            <person name="Tsui H.-C.T."/>
            <person name="Winkler M.E."/>
        </authorList>
    </citation>
    <scope>NUCLEOTIDE SEQUENCE</scope>
</reference>
<dbReference type="GO" id="GO:0003676">
    <property type="term" value="F:nucleic acid binding"/>
    <property type="evidence" value="ECO:0007669"/>
    <property type="project" value="InterPro"/>
</dbReference>
<dbReference type="SUPFAM" id="SSF82708">
    <property type="entry name" value="R3H domain"/>
    <property type="match status" value="1"/>
</dbReference>
<dbReference type="PROSITE" id="PS51061">
    <property type="entry name" value="R3H"/>
    <property type="match status" value="1"/>
</dbReference>
<accession>A0A381SCS6</accession>
<evidence type="ECO:0000259" key="1">
    <source>
        <dbReference type="PROSITE" id="PS51061"/>
    </source>
</evidence>
<organism evidence="2">
    <name type="scientific">marine metagenome</name>
    <dbReference type="NCBI Taxonomy" id="408172"/>
    <lineage>
        <taxon>unclassified sequences</taxon>
        <taxon>metagenomes</taxon>
        <taxon>ecological metagenomes</taxon>
    </lineage>
</organism>